<dbReference type="InterPro" id="IPR017926">
    <property type="entry name" value="GATASE"/>
</dbReference>
<dbReference type="AlphaFoldDB" id="A0A3B0T9Z8"/>
<dbReference type="GO" id="GO:0016740">
    <property type="term" value="F:transferase activity"/>
    <property type="evidence" value="ECO:0007669"/>
    <property type="project" value="UniProtKB-KW"/>
</dbReference>
<sequence length="255" mass="28397">MTARQKILIVLHQEHSTPGRVGQRLCQRGYELDVRRPRFGDPLPRTMAGHAGAVIFGGPMSANDDDDFIRRETDWIEVPLKEQKPFFGICLGAQMLVRHLGGCVEAHPQGMVEIGYYPLEPTEAGRRLMDWPACVYQWHGDGMSVPAGAVELARGDIFTTQAIQVGQNAFGIQFHTELTLAMLYRWTTLAAHRLKDPGARPRAEHFSGRFMHDRAASDWLDRFLDLWLPRQAKSAPAVEKGSCGLSIPIAASPSL</sequence>
<reference evidence="2" key="1">
    <citation type="submission" date="2018-06" db="EMBL/GenBank/DDBJ databases">
        <authorList>
            <person name="Zhirakovskaya E."/>
        </authorList>
    </citation>
    <scope>NUCLEOTIDE SEQUENCE</scope>
</reference>
<dbReference type="PROSITE" id="PS51273">
    <property type="entry name" value="GATASE_TYPE_1"/>
    <property type="match status" value="1"/>
</dbReference>
<feature type="domain" description="Glutamine amidotransferase" evidence="1">
    <location>
        <begin position="23"/>
        <end position="180"/>
    </location>
</feature>
<dbReference type="SUPFAM" id="SSF52317">
    <property type="entry name" value="Class I glutamine amidotransferase-like"/>
    <property type="match status" value="1"/>
</dbReference>
<evidence type="ECO:0000259" key="1">
    <source>
        <dbReference type="Pfam" id="PF00117"/>
    </source>
</evidence>
<gene>
    <name evidence="2" type="ORF">MNBD_ALPHA09-90</name>
</gene>
<dbReference type="EMBL" id="UOEM01000083">
    <property type="protein sequence ID" value="VAW15265.1"/>
    <property type="molecule type" value="Genomic_DNA"/>
</dbReference>
<dbReference type="GO" id="GO:0005829">
    <property type="term" value="C:cytosol"/>
    <property type="evidence" value="ECO:0007669"/>
    <property type="project" value="TreeGrafter"/>
</dbReference>
<dbReference type="InterPro" id="IPR029062">
    <property type="entry name" value="Class_I_gatase-like"/>
</dbReference>
<dbReference type="NCBIfam" id="NF005072">
    <property type="entry name" value="PRK06490.1"/>
    <property type="match status" value="1"/>
</dbReference>
<keyword evidence="2" id="KW-0808">Transferase</keyword>
<dbReference type="InterPro" id="IPR044992">
    <property type="entry name" value="ChyE-like"/>
</dbReference>
<keyword evidence="2" id="KW-0315">Glutamine amidotransferase</keyword>
<dbReference type="PANTHER" id="PTHR42695">
    <property type="entry name" value="GLUTAMINE AMIDOTRANSFERASE YLR126C-RELATED"/>
    <property type="match status" value="1"/>
</dbReference>
<dbReference type="PANTHER" id="PTHR42695:SF5">
    <property type="entry name" value="GLUTAMINE AMIDOTRANSFERASE YLR126C-RELATED"/>
    <property type="match status" value="1"/>
</dbReference>
<dbReference type="Pfam" id="PF00117">
    <property type="entry name" value="GATase"/>
    <property type="match status" value="1"/>
</dbReference>
<name>A0A3B0T9Z8_9ZZZZ</name>
<organism evidence="2">
    <name type="scientific">hydrothermal vent metagenome</name>
    <dbReference type="NCBI Taxonomy" id="652676"/>
    <lineage>
        <taxon>unclassified sequences</taxon>
        <taxon>metagenomes</taxon>
        <taxon>ecological metagenomes</taxon>
    </lineage>
</organism>
<dbReference type="CDD" id="cd01741">
    <property type="entry name" value="GATase1_1"/>
    <property type="match status" value="1"/>
</dbReference>
<proteinExistence type="predicted"/>
<evidence type="ECO:0000313" key="2">
    <source>
        <dbReference type="EMBL" id="VAW15265.1"/>
    </source>
</evidence>
<accession>A0A3B0T9Z8</accession>
<dbReference type="Gene3D" id="3.40.50.880">
    <property type="match status" value="1"/>
</dbReference>
<protein>
    <submittedName>
        <fullName evidence="2">Glutamine amidotransferase, class I</fullName>
    </submittedName>
</protein>